<dbReference type="Gene3D" id="3.60.15.10">
    <property type="entry name" value="Ribonuclease Z/Hydroxyacylglutathione hydrolase-like"/>
    <property type="match status" value="1"/>
</dbReference>
<dbReference type="GO" id="GO:0032039">
    <property type="term" value="C:integrator complex"/>
    <property type="evidence" value="ECO:0007669"/>
    <property type="project" value="InterPro"/>
</dbReference>
<evidence type="ECO:0000313" key="5">
    <source>
        <dbReference type="Proteomes" id="UP000030690"/>
    </source>
</evidence>
<gene>
    <name evidence="4" type="ORF">PFFVO_02772</name>
</gene>
<reference evidence="4 5" key="2">
    <citation type="submission" date="2013-02" db="EMBL/GenBank/DDBJ databases">
        <title>The Genome Sequence of Plasmodium falciparum Vietnam Oak-Knoll (FVO).</title>
        <authorList>
            <consortium name="The Broad Institute Genome Sequencing Platform"/>
            <consortium name="The Broad Institute Genome Sequencing Center for Infectious Disease"/>
            <person name="Neafsey D."/>
            <person name="Cheeseman I."/>
            <person name="Volkman S."/>
            <person name="Adams J."/>
            <person name="Walker B."/>
            <person name="Young S.K."/>
            <person name="Zeng Q."/>
            <person name="Gargeya S."/>
            <person name="Fitzgerald M."/>
            <person name="Haas B."/>
            <person name="Abouelleil A."/>
            <person name="Alvarado L."/>
            <person name="Arachchi H.M."/>
            <person name="Berlin A.M."/>
            <person name="Chapman S.B."/>
            <person name="Dewar J."/>
            <person name="Goldberg J."/>
            <person name="Griggs A."/>
            <person name="Gujja S."/>
            <person name="Hansen M."/>
            <person name="Howarth C."/>
            <person name="Imamovic A."/>
            <person name="Larimer J."/>
            <person name="McCowan C."/>
            <person name="Murphy C."/>
            <person name="Neiman D."/>
            <person name="Pearson M."/>
            <person name="Priest M."/>
            <person name="Roberts A."/>
            <person name="Saif S."/>
            <person name="Shea T."/>
            <person name="Sisk P."/>
            <person name="Sykes S."/>
            <person name="Wortman J."/>
            <person name="Nusbaum C."/>
            <person name="Birren B."/>
        </authorList>
    </citation>
    <scope>NUCLEOTIDE SEQUENCE [LARGE SCALE GENOMIC DNA]</scope>
    <source>
        <strain evidence="5">Vietnam Oak-Knoll (FVO)</strain>
    </source>
</reference>
<protein>
    <recommendedName>
        <fullName evidence="6">Beta-Casp domain-containing protein</fullName>
    </recommendedName>
</protein>
<dbReference type="AlphaFoldDB" id="A0A024V623"/>
<dbReference type="Proteomes" id="UP000030690">
    <property type="component" value="Unassembled WGS sequence"/>
</dbReference>
<evidence type="ECO:0000256" key="1">
    <source>
        <dbReference type="ARBA" id="ARBA00004123"/>
    </source>
</evidence>
<reference evidence="4 5" key="1">
    <citation type="submission" date="2013-02" db="EMBL/GenBank/DDBJ databases">
        <title>The Genome Annotation of Plasmodium falciparum Vietnam Oak-Knoll (FVO).</title>
        <authorList>
            <consortium name="The Broad Institute Genome Sequencing Platform"/>
            <consortium name="The Broad Institute Genome Sequencing Center for Infectious Disease"/>
            <person name="Neafsey D."/>
            <person name="Hoffman S."/>
            <person name="Volkman S."/>
            <person name="Rosenthal P."/>
            <person name="Walker B."/>
            <person name="Young S.K."/>
            <person name="Zeng Q."/>
            <person name="Gargeya S."/>
            <person name="Fitzgerald M."/>
            <person name="Haas B."/>
            <person name="Abouelleil A."/>
            <person name="Allen A.W."/>
            <person name="Alvarado L."/>
            <person name="Arachchi H.M."/>
            <person name="Berlin A.M."/>
            <person name="Chapman S.B."/>
            <person name="Gainer-Dewar J."/>
            <person name="Goldberg J."/>
            <person name="Griggs A."/>
            <person name="Gujja S."/>
            <person name="Hansen M."/>
            <person name="Howarth C."/>
            <person name="Imamovic A."/>
            <person name="Ireland A."/>
            <person name="Larimer J."/>
            <person name="McCowan C."/>
            <person name="Murphy C."/>
            <person name="Pearson M."/>
            <person name="Poon T.W."/>
            <person name="Priest M."/>
            <person name="Roberts A."/>
            <person name="Saif S."/>
            <person name="Shea T."/>
            <person name="Sisk P."/>
            <person name="Sykes S."/>
            <person name="Wortman J."/>
            <person name="Nusbaum C."/>
            <person name="Birren B."/>
        </authorList>
    </citation>
    <scope>NUCLEOTIDE SEQUENCE [LARGE SCALE GENOMIC DNA]</scope>
    <source>
        <strain evidence="5">Vietnam Oak-Knoll (FVO)</strain>
    </source>
</reference>
<dbReference type="InterPro" id="IPR036866">
    <property type="entry name" value="RibonucZ/Hydroxyglut_hydro"/>
</dbReference>
<dbReference type="InterPro" id="IPR027074">
    <property type="entry name" value="Integrator_9su"/>
</dbReference>
<evidence type="ECO:0000256" key="2">
    <source>
        <dbReference type="ARBA" id="ARBA00023242"/>
    </source>
</evidence>
<dbReference type="SUPFAM" id="SSF56281">
    <property type="entry name" value="Metallo-hydrolase/oxidoreductase"/>
    <property type="match status" value="1"/>
</dbReference>
<sequence>MIDTFEITKLCFSEHMSSHLIKMGSYNILCDVPLDMNEILEIRETIPKEINKTNVILDNNNNNNDEYSSYNSDNRHNDGYINISNLETSPGLSKKLLLNISYIPMKIHIILISCVEGFMGLPILCKYLDFRDTHIICTKPVFTFSMCAVECLQKQENYIPEWDDEKINIKNMDTSQIKNEEYFHTKWNFKNSLHLLSYKENVSFKQYDEILNITLCSSGHSLGSSNFFLSTDYLNIFIVNKSSYNIKRHTSSFDSSMLNKCNFVIFTSFLLSKQLQYYVDQTDPHYNSTSCSPQNNVDINHNEANSNNNQTCDNNNNKKIFDNNNKKKTCDNNNKKIFDNNNNNPCDNNNNNPCDNNNNNPCDNNNNNNNNPICSNDQATHSPKSSNTTQAHNMKQLILQKIQIHIEKSYKDSLNKICSLVLKTIKNKGCVLIPVDLHFLYFIELIELIGVIISKHLPKEEQVLIFSVLSNIQDVIHQLNLFAEWVEESRKKKCSKILNPQGPFSIDIMIKNNRLIIGNNINDITKQFRYPCVCFIHDSSLRFFESSLLLEKWANEQNNTLILVDPFYDPIKVLYPFKIYEKKINVHYCPLSWDLNEFHIKDIIMSNTKNVNVTKDTSHKNINNNINNNINSNINSNINNNINSNINNNINNDINNNKSNSINNNDTHVCVYILPETSKHIFTDIYQMSKNELPLAYQNVTIQKDNNNYNNHNNHIDIDQDTFRNILFIQPFEKKQIAFDKFENFNQKMIPVRFSPGETKKLERILKKVDDFFCANIKAQYTCSFIGDYIDEDHIEEFKVDELEGQNKYEIINDEQHDISNEQQIKLMVGSINVDVLTSNLLHSGYNKNDILVEYQQNQEKDTDTNNNVIWSITINSIKSKIICHDQYDIEVCTNNIEFREKVKEIFYKLVNHIIE</sequence>
<evidence type="ECO:0008006" key="6">
    <source>
        <dbReference type="Google" id="ProtNLM"/>
    </source>
</evidence>
<accession>A0A024V623</accession>
<dbReference type="PANTHER" id="PTHR46094:SF1">
    <property type="entry name" value="INTEGRATOR COMPLEX SUBUNIT 9"/>
    <property type="match status" value="1"/>
</dbReference>
<feature type="region of interest" description="Disordered" evidence="3">
    <location>
        <begin position="289"/>
        <end position="318"/>
    </location>
</feature>
<dbReference type="GO" id="GO:0034472">
    <property type="term" value="P:snRNA 3'-end processing"/>
    <property type="evidence" value="ECO:0007669"/>
    <property type="project" value="TreeGrafter"/>
</dbReference>
<comment type="subcellular location">
    <subcellularLocation>
        <location evidence="1">Nucleus</location>
    </subcellularLocation>
</comment>
<keyword evidence="2" id="KW-0539">Nucleus</keyword>
<proteinExistence type="predicted"/>
<organism evidence="4 5">
    <name type="scientific">Plasmodium falciparum Vietnam Oak-Knoll</name>
    <name type="common">FVO</name>
    <dbReference type="NCBI Taxonomy" id="1036723"/>
    <lineage>
        <taxon>Eukaryota</taxon>
        <taxon>Sar</taxon>
        <taxon>Alveolata</taxon>
        <taxon>Apicomplexa</taxon>
        <taxon>Aconoidasida</taxon>
        <taxon>Haemosporida</taxon>
        <taxon>Plasmodiidae</taxon>
        <taxon>Plasmodium</taxon>
        <taxon>Plasmodium (Laverania)</taxon>
    </lineage>
</organism>
<dbReference type="Gene3D" id="3.40.50.10890">
    <property type="match status" value="1"/>
</dbReference>
<dbReference type="EMBL" id="KI925079">
    <property type="protein sequence ID" value="ETW18256.1"/>
    <property type="molecule type" value="Genomic_DNA"/>
</dbReference>
<feature type="compositionally biased region" description="Low complexity" evidence="3">
    <location>
        <begin position="305"/>
        <end position="318"/>
    </location>
</feature>
<name>A0A024V623_PLAFA</name>
<evidence type="ECO:0000313" key="4">
    <source>
        <dbReference type="EMBL" id="ETW18256.1"/>
    </source>
</evidence>
<dbReference type="OrthoDB" id="5600060at2759"/>
<evidence type="ECO:0000256" key="3">
    <source>
        <dbReference type="SAM" id="MobiDB-lite"/>
    </source>
</evidence>
<dbReference type="PANTHER" id="PTHR46094">
    <property type="entry name" value="INTEGRATOR COMPLEX SUBUNIT 9"/>
    <property type="match status" value="1"/>
</dbReference>
<feature type="compositionally biased region" description="Polar residues" evidence="3">
    <location>
        <begin position="289"/>
        <end position="304"/>
    </location>
</feature>